<reference evidence="3" key="1">
    <citation type="submission" date="2011-12" db="EMBL/GenBank/DDBJ databases">
        <title>Complete sequence of Clostridium clariflavum DSM 19732.</title>
        <authorList>
            <consortium name="US DOE Joint Genome Institute"/>
            <person name="Lucas S."/>
            <person name="Han J."/>
            <person name="Lapidus A."/>
            <person name="Cheng J.-F."/>
            <person name="Goodwin L."/>
            <person name="Pitluck S."/>
            <person name="Peters L."/>
            <person name="Teshima H."/>
            <person name="Detter J.C."/>
            <person name="Han C."/>
            <person name="Tapia R."/>
            <person name="Land M."/>
            <person name="Hauser L."/>
            <person name="Kyrpides N."/>
            <person name="Ivanova N."/>
            <person name="Pagani I."/>
            <person name="Kitzmiller T."/>
            <person name="Lynd L."/>
            <person name="Izquierdo J."/>
            <person name="Woyke T."/>
        </authorList>
    </citation>
    <scope>NUCLEOTIDE SEQUENCE [LARGE SCALE GENOMIC DNA]</scope>
    <source>
        <strain evidence="3">DSM 19732 / NBRC 101661 / EBR45</strain>
    </source>
</reference>
<sequence length="328" mass="39343">MSDLQKEISQEYDFTVKNVIPFKDFFIIDTSAGKKVLRKLNFSQERILFIHGAKEHLFRNNFCNIDRFICNKKGLPYVNINGSYYAVTELIQGRECDFGEREDVIKASVALAQLHNSSRGYIPPEKSLIKDDLGKLPAQFFKRLEEIKRAKRIAQKEKGNLDYLILQYIDYFYSLGEEAINLIKKSKYKELVEKTREERLFCHHDYTHSNIIIGDKETSIINFNSCCFELKVYDLANLLRRKMRKCNWDIKEAKVIIDAYRSVEPISEDEFFVMKIMLQFPQKFWRVVNKYYNSRRSWRDRTFERKFKEVIDEIKYHKKFIDTYDYLY</sequence>
<dbReference type="Gene3D" id="3.90.1200.10">
    <property type="match status" value="1"/>
</dbReference>
<dbReference type="eggNOG" id="COG2334">
    <property type="taxonomic scope" value="Bacteria"/>
</dbReference>
<dbReference type="InterPro" id="IPR002575">
    <property type="entry name" value="Aminoglycoside_PTrfase"/>
</dbReference>
<keyword evidence="2" id="KW-0946">Virion</keyword>
<dbReference type="OrthoDB" id="9771902at2"/>
<dbReference type="InterPro" id="IPR047175">
    <property type="entry name" value="CotS-like"/>
</dbReference>
<dbReference type="SUPFAM" id="SSF56112">
    <property type="entry name" value="Protein kinase-like (PK-like)"/>
    <property type="match status" value="1"/>
</dbReference>
<dbReference type="AlphaFoldDB" id="G8LYR8"/>
<dbReference type="InterPro" id="IPR014255">
    <property type="entry name" value="Spore_coat_CotS"/>
</dbReference>
<evidence type="ECO:0000313" key="3">
    <source>
        <dbReference type="Proteomes" id="UP000005435"/>
    </source>
</evidence>
<proteinExistence type="predicted"/>
<accession>G8LYR8</accession>
<protein>
    <submittedName>
        <fullName evidence="2">Spore coat protein, CotS family</fullName>
    </submittedName>
</protein>
<dbReference type="NCBIfam" id="TIGR02906">
    <property type="entry name" value="spore_CotS"/>
    <property type="match status" value="1"/>
</dbReference>
<evidence type="ECO:0000313" key="2">
    <source>
        <dbReference type="EMBL" id="AEV66786.1"/>
    </source>
</evidence>
<organism evidence="2 3">
    <name type="scientific">Acetivibrio clariflavus (strain DSM 19732 / NBRC 101661 / EBR45)</name>
    <name type="common">Clostridium clariflavum</name>
    <dbReference type="NCBI Taxonomy" id="720554"/>
    <lineage>
        <taxon>Bacteria</taxon>
        <taxon>Bacillati</taxon>
        <taxon>Bacillota</taxon>
        <taxon>Clostridia</taxon>
        <taxon>Eubacteriales</taxon>
        <taxon>Oscillospiraceae</taxon>
        <taxon>Acetivibrio</taxon>
    </lineage>
</organism>
<dbReference type="GO" id="GO:0042601">
    <property type="term" value="C:endospore-forming forespore"/>
    <property type="evidence" value="ECO:0007669"/>
    <property type="project" value="TreeGrafter"/>
</dbReference>
<evidence type="ECO:0000259" key="1">
    <source>
        <dbReference type="Pfam" id="PF01636"/>
    </source>
</evidence>
<dbReference type="Pfam" id="PF01636">
    <property type="entry name" value="APH"/>
    <property type="match status" value="1"/>
</dbReference>
<dbReference type="PANTHER" id="PTHR39179:SF1">
    <property type="entry name" value="SPORE COAT PROTEIN I"/>
    <property type="match status" value="1"/>
</dbReference>
<dbReference type="RefSeq" id="WP_014253424.1">
    <property type="nucleotide sequence ID" value="NC_016627.1"/>
</dbReference>
<dbReference type="EMBL" id="CP003065">
    <property type="protein sequence ID" value="AEV66786.1"/>
    <property type="molecule type" value="Genomic_DNA"/>
</dbReference>
<name>G8LYR8_ACECE</name>
<keyword evidence="2" id="KW-0167">Capsid protein</keyword>
<dbReference type="STRING" id="720554.Clocl_0028"/>
<dbReference type="KEGG" id="ccl:Clocl_0028"/>
<dbReference type="HOGENOM" id="CLU_042636_2_0_9"/>
<keyword evidence="3" id="KW-1185">Reference proteome</keyword>
<gene>
    <name evidence="2" type="ordered locus">Clocl_0028</name>
</gene>
<dbReference type="Proteomes" id="UP000005435">
    <property type="component" value="Chromosome"/>
</dbReference>
<feature type="domain" description="Aminoglycoside phosphotransferase" evidence="1">
    <location>
        <begin position="106"/>
        <end position="241"/>
    </location>
</feature>
<reference evidence="2 3" key="2">
    <citation type="journal article" date="2012" name="Stand. Genomic Sci.">
        <title>Complete Genome Sequence of Clostridium clariflavum DSM 19732.</title>
        <authorList>
            <person name="Izquierdo J.A."/>
            <person name="Goodwin L."/>
            <person name="Davenport K.W."/>
            <person name="Teshima H."/>
            <person name="Bruce D."/>
            <person name="Detter C."/>
            <person name="Tapia R."/>
            <person name="Han S."/>
            <person name="Land M."/>
            <person name="Hauser L."/>
            <person name="Jeffries C.D."/>
            <person name="Han J."/>
            <person name="Pitluck S."/>
            <person name="Nolan M."/>
            <person name="Chen A."/>
            <person name="Huntemann M."/>
            <person name="Mavromatis K."/>
            <person name="Mikhailova N."/>
            <person name="Liolios K."/>
            <person name="Woyke T."/>
            <person name="Lynd L.R."/>
        </authorList>
    </citation>
    <scope>NUCLEOTIDE SEQUENCE [LARGE SCALE GENOMIC DNA]</scope>
    <source>
        <strain evidence="3">DSM 19732 / NBRC 101661 / EBR45</strain>
    </source>
</reference>
<dbReference type="PANTHER" id="PTHR39179">
    <property type="entry name" value="SPORE COAT PROTEIN I"/>
    <property type="match status" value="1"/>
</dbReference>
<dbReference type="InterPro" id="IPR011009">
    <property type="entry name" value="Kinase-like_dom_sf"/>
</dbReference>
<dbReference type="Gene3D" id="3.30.200.20">
    <property type="entry name" value="Phosphorylase Kinase, domain 1"/>
    <property type="match status" value="1"/>
</dbReference>